<dbReference type="EMBL" id="SCWF01000001">
    <property type="protein sequence ID" value="TDM15436.1"/>
    <property type="molecule type" value="Genomic_DNA"/>
</dbReference>
<protein>
    <submittedName>
        <fullName evidence="3">Cytochrome c oxidase subunit 2A</fullName>
    </submittedName>
</protein>
<feature type="region of interest" description="Disordered" evidence="1">
    <location>
        <begin position="1"/>
        <end position="24"/>
    </location>
</feature>
<proteinExistence type="predicted"/>
<evidence type="ECO:0000256" key="1">
    <source>
        <dbReference type="SAM" id="MobiDB-lite"/>
    </source>
</evidence>
<keyword evidence="2" id="KW-1133">Transmembrane helix</keyword>
<dbReference type="RefSeq" id="WP_133450645.1">
    <property type="nucleotide sequence ID" value="NZ_SCWF01000001.1"/>
</dbReference>
<name>A0A4R6C372_9STAP</name>
<keyword evidence="2" id="KW-0472">Membrane</keyword>
<dbReference type="Proteomes" id="UP000294843">
    <property type="component" value="Unassembled WGS sequence"/>
</dbReference>
<evidence type="ECO:0000313" key="4">
    <source>
        <dbReference type="Proteomes" id="UP000294843"/>
    </source>
</evidence>
<sequence length="56" mass="6517">MAKDKDQIQAEQQELAPEYDSHDDLDLRGTMISVLTLGAIFVMLWFSIFILFIERI</sequence>
<accession>A0A4R6C372</accession>
<keyword evidence="2" id="KW-0812">Transmembrane</keyword>
<feature type="transmembrane region" description="Helical" evidence="2">
    <location>
        <begin position="31"/>
        <end position="53"/>
    </location>
</feature>
<evidence type="ECO:0000313" key="3">
    <source>
        <dbReference type="EMBL" id="TDM15436.1"/>
    </source>
</evidence>
<dbReference type="OrthoDB" id="2418411at2"/>
<comment type="caution">
    <text evidence="3">The sequence shown here is derived from an EMBL/GenBank/DDBJ whole genome shotgun (WGS) entry which is preliminary data.</text>
</comment>
<gene>
    <name evidence="3" type="ORF">ERX55_00580</name>
</gene>
<reference evidence="3 4" key="1">
    <citation type="submission" date="2019-01" db="EMBL/GenBank/DDBJ databases">
        <title>Draft genome sequences of the type strains of six Macrococcus species.</title>
        <authorList>
            <person name="Mazhar S."/>
            <person name="Altermann E."/>
            <person name="Hill C."/>
            <person name="Mcauliffe O."/>
        </authorList>
    </citation>
    <scope>NUCLEOTIDE SEQUENCE [LARGE SCALE GENOMIC DNA]</scope>
    <source>
        <strain evidence="3 4">ATCC 51825</strain>
    </source>
</reference>
<dbReference type="AlphaFoldDB" id="A0A4R6C372"/>
<evidence type="ECO:0000256" key="2">
    <source>
        <dbReference type="SAM" id="Phobius"/>
    </source>
</evidence>
<organism evidence="3 4">
    <name type="scientific">Macrococcus bovicus</name>
    <dbReference type="NCBI Taxonomy" id="69968"/>
    <lineage>
        <taxon>Bacteria</taxon>
        <taxon>Bacillati</taxon>
        <taxon>Bacillota</taxon>
        <taxon>Bacilli</taxon>
        <taxon>Bacillales</taxon>
        <taxon>Staphylococcaceae</taxon>
        <taxon>Macrococcus</taxon>
    </lineage>
</organism>
<keyword evidence="4" id="KW-1185">Reference proteome</keyword>